<dbReference type="AlphaFoldDB" id="A0A1X1ZR26"/>
<dbReference type="Pfam" id="PF20401">
    <property type="entry name" value="Rhomboid_2"/>
    <property type="match status" value="1"/>
</dbReference>
<feature type="transmembrane region" description="Helical" evidence="2">
    <location>
        <begin position="163"/>
        <end position="187"/>
    </location>
</feature>
<feature type="transmembrane region" description="Helical" evidence="2">
    <location>
        <begin position="19"/>
        <end position="37"/>
    </location>
</feature>
<feature type="transmembrane region" description="Helical" evidence="2">
    <location>
        <begin position="74"/>
        <end position="92"/>
    </location>
</feature>
<organism evidence="3 4">
    <name type="scientific">Mycobacterium nebraskense</name>
    <dbReference type="NCBI Taxonomy" id="244292"/>
    <lineage>
        <taxon>Bacteria</taxon>
        <taxon>Bacillati</taxon>
        <taxon>Actinomycetota</taxon>
        <taxon>Actinomycetes</taxon>
        <taxon>Mycobacteriales</taxon>
        <taxon>Mycobacteriaceae</taxon>
        <taxon>Mycobacterium</taxon>
    </lineage>
</organism>
<evidence type="ECO:0000313" key="4">
    <source>
        <dbReference type="Proteomes" id="UP000193781"/>
    </source>
</evidence>
<keyword evidence="2" id="KW-1133">Transmembrane helix</keyword>
<dbReference type="EMBL" id="LQPH01000101">
    <property type="protein sequence ID" value="ORW25829.1"/>
    <property type="molecule type" value="Genomic_DNA"/>
</dbReference>
<feature type="transmembrane region" description="Helical" evidence="2">
    <location>
        <begin position="99"/>
        <end position="120"/>
    </location>
</feature>
<dbReference type="STRING" id="244292.ABW17_22735"/>
<feature type="transmembrane region" description="Helical" evidence="2">
    <location>
        <begin position="227"/>
        <end position="245"/>
    </location>
</feature>
<gene>
    <name evidence="3" type="ORF">AWC17_01285</name>
</gene>
<dbReference type="InterPro" id="IPR046862">
    <property type="entry name" value="Rhomboid_2"/>
</dbReference>
<feature type="transmembrane region" description="Helical" evidence="2">
    <location>
        <begin position="199"/>
        <end position="221"/>
    </location>
</feature>
<evidence type="ECO:0000256" key="1">
    <source>
        <dbReference type="SAM" id="MobiDB-lite"/>
    </source>
</evidence>
<keyword evidence="2" id="KW-0812">Transmembrane</keyword>
<comment type="caution">
    <text evidence="3">The sequence shown here is derived from an EMBL/GenBank/DDBJ whole genome shotgun (WGS) entry which is preliminary data.</text>
</comment>
<proteinExistence type="predicted"/>
<evidence type="ECO:0008006" key="5">
    <source>
        <dbReference type="Google" id="ProtNLM"/>
    </source>
</evidence>
<keyword evidence="2" id="KW-0472">Membrane</keyword>
<dbReference type="RefSeq" id="WP_046182020.1">
    <property type="nucleotide sequence ID" value="NZ_JACKSS010000129.1"/>
</dbReference>
<feature type="region of interest" description="Disordered" evidence="1">
    <location>
        <begin position="259"/>
        <end position="279"/>
    </location>
</feature>
<protein>
    <recommendedName>
        <fullName evidence="5">Transmembrane protein</fullName>
    </recommendedName>
</protein>
<accession>A0A1X1ZR26</accession>
<evidence type="ECO:0000256" key="2">
    <source>
        <dbReference type="SAM" id="Phobius"/>
    </source>
</evidence>
<dbReference type="Proteomes" id="UP000193781">
    <property type="component" value="Unassembled WGS sequence"/>
</dbReference>
<keyword evidence="4" id="KW-1185">Reference proteome</keyword>
<name>A0A1X1ZR26_9MYCO</name>
<evidence type="ECO:0000313" key="3">
    <source>
        <dbReference type="EMBL" id="ORW25829.1"/>
    </source>
</evidence>
<reference evidence="3 4" key="1">
    <citation type="submission" date="2016-01" db="EMBL/GenBank/DDBJ databases">
        <title>The new phylogeny of the genus Mycobacterium.</title>
        <authorList>
            <person name="Tarcisio F."/>
            <person name="Conor M."/>
            <person name="Antonella G."/>
            <person name="Elisabetta G."/>
            <person name="Giulia F.S."/>
            <person name="Sara T."/>
            <person name="Anna F."/>
            <person name="Clotilde B."/>
            <person name="Roberto B."/>
            <person name="Veronica D.S."/>
            <person name="Fabio R."/>
            <person name="Monica P."/>
            <person name="Olivier J."/>
            <person name="Enrico T."/>
            <person name="Nicola S."/>
        </authorList>
    </citation>
    <scope>NUCLEOTIDE SEQUENCE [LARGE SCALE GENOMIC DNA]</scope>
    <source>
        <strain evidence="3 4">DSM 44803</strain>
    </source>
</reference>
<sequence>MTVPSTDVRARADRLRVTAAYAVMLLAVSVTLTALGAHTRAAVVSEMSTNLHNLAHGHLGTLVGSAFVSDGGGVYLWLPGLVCLLALGELAWRGRGLLITFAVGHIGATVIVAVGLVAAVETGWLPFSVAHATDVGISYGAVCVLGALTASIPLRWRPAWVGWWLGIALVATSDADFTAFGHVLALLLGMGLSFRLPSIARWTPVHATLLVIGAAFGYFVLSGWSSSAAIVGGLTGVVIATLLASRVMRATAAQSVNPSMFRSGSGSPSTAASRAQASG</sequence>